<protein>
    <recommendedName>
        <fullName evidence="1">Myb/SANT-like DNA-binding domain-containing protein</fullName>
    </recommendedName>
</protein>
<dbReference type="EMBL" id="JAPFRF010000022">
    <property type="protein sequence ID" value="KAJ7305117.1"/>
    <property type="molecule type" value="Genomic_DNA"/>
</dbReference>
<sequence length="157" mass="17946">MVHNMGRFWSAHEIRSMLMILINNNFGPLLFVAGAHQNEHAFVRAAEELSLLGYNRVSRQCRSKFKLLRQQFNSALLNFGPNPAPQNQSPFWAELKILWQQANRPHPGHAFPVDVAPGVDTMHLGVRRQELQEIIAVIQDLAQRGGYWNLHPSQAKF</sequence>
<dbReference type="InterPro" id="IPR044822">
    <property type="entry name" value="Myb_DNA-bind_4"/>
</dbReference>
<comment type="caution">
    <text evidence="2">The sequence shown here is derived from an EMBL/GenBank/DDBJ whole genome shotgun (WGS) entry which is preliminary data.</text>
</comment>
<dbReference type="OrthoDB" id="9905124at2759"/>
<accession>A0A9Q1AR88</accession>
<keyword evidence="3" id="KW-1185">Reference proteome</keyword>
<evidence type="ECO:0000313" key="2">
    <source>
        <dbReference type="EMBL" id="KAJ7305117.1"/>
    </source>
</evidence>
<gene>
    <name evidence="2" type="ORF">JRQ81_010973</name>
</gene>
<dbReference type="Pfam" id="PF13837">
    <property type="entry name" value="Myb_DNA-bind_4"/>
    <property type="match status" value="1"/>
</dbReference>
<dbReference type="Gene3D" id="1.10.10.60">
    <property type="entry name" value="Homeodomain-like"/>
    <property type="match status" value="1"/>
</dbReference>
<evidence type="ECO:0000259" key="1">
    <source>
        <dbReference type="Pfam" id="PF13837"/>
    </source>
</evidence>
<dbReference type="AlphaFoldDB" id="A0A9Q1AR88"/>
<evidence type="ECO:0000313" key="3">
    <source>
        <dbReference type="Proteomes" id="UP001142489"/>
    </source>
</evidence>
<organism evidence="2 3">
    <name type="scientific">Phrynocephalus forsythii</name>
    <dbReference type="NCBI Taxonomy" id="171643"/>
    <lineage>
        <taxon>Eukaryota</taxon>
        <taxon>Metazoa</taxon>
        <taxon>Chordata</taxon>
        <taxon>Craniata</taxon>
        <taxon>Vertebrata</taxon>
        <taxon>Euteleostomi</taxon>
        <taxon>Lepidosauria</taxon>
        <taxon>Squamata</taxon>
        <taxon>Bifurcata</taxon>
        <taxon>Unidentata</taxon>
        <taxon>Episquamata</taxon>
        <taxon>Toxicofera</taxon>
        <taxon>Iguania</taxon>
        <taxon>Acrodonta</taxon>
        <taxon>Agamidae</taxon>
        <taxon>Agaminae</taxon>
        <taxon>Phrynocephalus</taxon>
    </lineage>
</organism>
<proteinExistence type="predicted"/>
<reference evidence="2" key="1">
    <citation type="journal article" date="2023" name="DNA Res.">
        <title>Chromosome-level genome assembly of Phrynocephalus forsythii using third-generation DNA sequencing and Hi-C analysis.</title>
        <authorList>
            <person name="Qi Y."/>
            <person name="Zhao W."/>
            <person name="Zhao Y."/>
            <person name="Niu C."/>
            <person name="Cao S."/>
            <person name="Zhang Y."/>
        </authorList>
    </citation>
    <scope>NUCLEOTIDE SEQUENCE</scope>
    <source>
        <tissue evidence="2">Muscle</tissue>
    </source>
</reference>
<feature type="domain" description="Myb/SANT-like DNA-binding" evidence="1">
    <location>
        <begin position="7"/>
        <end position="76"/>
    </location>
</feature>
<dbReference type="Proteomes" id="UP001142489">
    <property type="component" value="Unassembled WGS sequence"/>
</dbReference>
<name>A0A9Q1AR88_9SAUR</name>